<dbReference type="SUPFAM" id="SSF56672">
    <property type="entry name" value="DNA/RNA polymerases"/>
    <property type="match status" value="1"/>
</dbReference>
<sequence length="104" mass="12145">MYRVIVKRIQRARYEQGLLALARAYVGYDIYFPAFIDFRGRIYRAGILHFHERDFAKCLISFPIGSGDVKFTGKEDKEEATTYMIEQAVGFHHHLALPFLLVFL</sequence>
<organism evidence="1">
    <name type="scientific">Saccharum officinarum</name>
    <name type="common">Sugarcane</name>
    <dbReference type="NCBI Taxonomy" id="4547"/>
    <lineage>
        <taxon>Eukaryota</taxon>
        <taxon>Viridiplantae</taxon>
        <taxon>Streptophyta</taxon>
        <taxon>Embryophyta</taxon>
        <taxon>Tracheophyta</taxon>
        <taxon>Spermatophyta</taxon>
        <taxon>Magnoliopsida</taxon>
        <taxon>Liliopsida</taxon>
        <taxon>Poales</taxon>
        <taxon>Poaceae</taxon>
        <taxon>PACMAD clade</taxon>
        <taxon>Panicoideae</taxon>
        <taxon>Andropogonodae</taxon>
        <taxon>Andropogoneae</taxon>
        <taxon>Saccharinae</taxon>
        <taxon>Saccharum</taxon>
        <taxon>Saccharum officinarum species complex</taxon>
    </lineage>
</organism>
<dbReference type="InterPro" id="IPR043502">
    <property type="entry name" value="DNA/RNA_pol_sf"/>
</dbReference>
<keyword evidence="1" id="KW-0496">Mitochondrion</keyword>
<protein>
    <recommendedName>
        <fullName evidence="2">DNA-directed RNA polymerase</fullName>
    </recommendedName>
</protein>
<reference evidence="1" key="1">
    <citation type="journal article" date="2016" name="Sci. Rep.">
        <title>The two chromosomes of the mitochondrial genome of a sugarcane cultivar: assembly and recombination analysis using long PacBio reads.</title>
        <authorList>
            <person name="Shearman J.R."/>
            <person name="Sonthirod C."/>
            <person name="Naktang C."/>
            <person name="Pootakham W."/>
            <person name="Yoocha T."/>
            <person name="Sangsrakru D."/>
            <person name="Jomchai N."/>
            <person name="Tragoonrung S."/>
            <person name="Tangphatsornruang S."/>
        </authorList>
    </citation>
    <scope>NUCLEOTIDE SEQUENCE</scope>
</reference>
<name>A0A2Z5QFH5_SACOF</name>
<dbReference type="AlphaFoldDB" id="A0A2Z5QFH5"/>
<evidence type="ECO:0008006" key="2">
    <source>
        <dbReference type="Google" id="ProtNLM"/>
    </source>
</evidence>
<geneLocation type="mitochondrion" evidence="1"/>
<accession>A0A2Z5QFH5</accession>
<proteinExistence type="predicted"/>
<dbReference type="EMBL" id="LC107875">
    <property type="protein sequence ID" value="BAV56934.1"/>
    <property type="molecule type" value="Genomic_DNA"/>
</dbReference>
<evidence type="ECO:0000313" key="1">
    <source>
        <dbReference type="EMBL" id="BAV56934.1"/>
    </source>
</evidence>